<name>A0A5N6K6V6_MONLA</name>
<feature type="domain" description="CN hydrolase" evidence="10">
    <location>
        <begin position="72"/>
        <end position="350"/>
    </location>
</feature>
<evidence type="ECO:0000313" key="12">
    <source>
        <dbReference type="Proteomes" id="UP000326757"/>
    </source>
</evidence>
<comment type="induction">
    <text evidence="7">By cyanide.</text>
</comment>
<evidence type="ECO:0000313" key="11">
    <source>
        <dbReference type="EMBL" id="KAB8298259.1"/>
    </source>
</evidence>
<proteinExistence type="evidence at transcript level"/>
<evidence type="ECO:0000256" key="4">
    <source>
        <dbReference type="ARBA" id="ARBA00022801"/>
    </source>
</evidence>
<evidence type="ECO:0000256" key="9">
    <source>
        <dbReference type="SAM" id="MobiDB-lite"/>
    </source>
</evidence>
<comment type="similarity">
    <text evidence="1 7">Belongs to the carbon-nitrogen hydrolase superfamily. Nitrilase family.</text>
</comment>
<dbReference type="GO" id="GO:0019500">
    <property type="term" value="P:cyanide catabolic process"/>
    <property type="evidence" value="ECO:0007669"/>
    <property type="project" value="UniProtKB-UniRule"/>
</dbReference>
<dbReference type="OrthoDB" id="10250282at2759"/>
<dbReference type="InterPro" id="IPR044149">
    <property type="entry name" value="Nitrilases_CHs"/>
</dbReference>
<evidence type="ECO:0000256" key="3">
    <source>
        <dbReference type="ARBA" id="ARBA00018166"/>
    </source>
</evidence>
<reference evidence="11 12" key="1">
    <citation type="submission" date="2019-06" db="EMBL/GenBank/DDBJ databases">
        <title>Genome Sequence of the Brown Rot Fungal Pathogen Monilinia laxa.</title>
        <authorList>
            <person name="De Miccolis Angelini R.M."/>
            <person name="Landi L."/>
            <person name="Abate D."/>
            <person name="Pollastro S."/>
            <person name="Romanazzi G."/>
            <person name="Faretra F."/>
        </authorList>
    </citation>
    <scope>NUCLEOTIDE SEQUENCE [LARGE SCALE GENOMIC DNA]</scope>
    <source>
        <strain evidence="11 12">Mlax316</strain>
    </source>
</reference>
<dbReference type="PROSITE" id="PS50263">
    <property type="entry name" value="CN_HYDROLASE"/>
    <property type="match status" value="1"/>
</dbReference>
<keyword evidence="12" id="KW-1185">Reference proteome</keyword>
<keyword evidence="4" id="KW-0378">Hydrolase</keyword>
<comment type="subunit">
    <text evidence="7">Oligomer of dimers, forming left-handed helical fibers.</text>
</comment>
<dbReference type="GO" id="GO:0030196">
    <property type="term" value="F:cyanide hydratase activity"/>
    <property type="evidence" value="ECO:0007669"/>
    <property type="project" value="UniProtKB-UniRule"/>
</dbReference>
<keyword evidence="5 7" id="KW-0456">Lyase</keyword>
<protein>
    <recommendedName>
        <fullName evidence="3 7">Cyanide hydratase</fullName>
        <shortName evidence="7">CHT</shortName>
        <ecNumber evidence="2 7">4.2.1.66</ecNumber>
    </recommendedName>
    <alternativeName>
        <fullName evidence="7">Cyanide-degrading nitrilase</fullName>
    </alternativeName>
    <alternativeName>
        <fullName evidence="7">Formamide hydrolyase</fullName>
    </alternativeName>
</protein>
<dbReference type="InterPro" id="IPR003010">
    <property type="entry name" value="C-N_Hydrolase"/>
</dbReference>
<evidence type="ECO:0000256" key="7">
    <source>
        <dbReference type="HAMAP-Rule" id="MF_03224"/>
    </source>
</evidence>
<evidence type="ECO:0000259" key="10">
    <source>
        <dbReference type="PROSITE" id="PS50263"/>
    </source>
</evidence>
<evidence type="ECO:0000256" key="1">
    <source>
        <dbReference type="ARBA" id="ARBA00008129"/>
    </source>
</evidence>
<feature type="region of interest" description="Disordered" evidence="9">
    <location>
        <begin position="395"/>
        <end position="435"/>
    </location>
</feature>
<evidence type="ECO:0000256" key="8">
    <source>
        <dbReference type="PROSITE-ProRule" id="PRU10139"/>
    </source>
</evidence>
<dbReference type="GO" id="GO:0000257">
    <property type="term" value="F:nitrilase activity"/>
    <property type="evidence" value="ECO:0007669"/>
    <property type="project" value="UniProtKB-ARBA"/>
</dbReference>
<dbReference type="PANTHER" id="PTHR46044:SF4">
    <property type="entry name" value="CYANIDE HYDRATASE"/>
    <property type="match status" value="1"/>
</dbReference>
<sequence length="435" mass="48839">MMEIYESRSVRYDGGLRITKLDFIQLIPLSIIHTINSSQQSKPTNNKQQTTNNNQHRSSNQQIKMPAPIKKYKAAAVQDEPGWFDLELSVKKTIHWINEAGKAGCKLVAFPEVWIPGYPYWAWKVNYQQSLPMLKLYRENSLASDSDEMRRIREAARENAIYVSLGYSEIDFATLYISQVLISPTGEVLNHRRKIKPTHVEKLVYGDGSGDTFKSVTQTDIGRVGQLNCWENMNPFLKAMNVSEGEQVHIAGWPIYPHEETRTPLDPWTNVSNPNSDIVSPAYAIETATYVLAPFQVLTKEGVDINTPPGVEREDPNLYNGNSRIFGPDGQLLAKGAEDFTGLIFVDIDLDQSHLPKALNDFGGHYMRPDLIRLLVDTRRKELITEADQNGAIGTYSTQDRVGLNRPLDPPKVEGQSGVQKEVLAKNASKPASKA</sequence>
<dbReference type="PANTHER" id="PTHR46044">
    <property type="entry name" value="NITRILASE"/>
    <property type="match status" value="1"/>
</dbReference>
<evidence type="ECO:0000256" key="6">
    <source>
        <dbReference type="ARBA" id="ARBA00047580"/>
    </source>
</evidence>
<dbReference type="PROSITE" id="PS00921">
    <property type="entry name" value="NITRIL_CHT_2"/>
    <property type="match status" value="1"/>
</dbReference>
<comment type="catalytic activity">
    <reaction evidence="6 7">
        <text>formamide = hydrogen cyanide + H2O</text>
        <dbReference type="Rhea" id="RHEA:21720"/>
        <dbReference type="ChEBI" id="CHEBI:15377"/>
        <dbReference type="ChEBI" id="CHEBI:16397"/>
        <dbReference type="ChEBI" id="CHEBI:18407"/>
        <dbReference type="EC" id="4.2.1.66"/>
    </reaction>
</comment>
<feature type="compositionally biased region" description="Low complexity" evidence="9">
    <location>
        <begin position="38"/>
        <end position="55"/>
    </location>
</feature>
<dbReference type="Pfam" id="PF00795">
    <property type="entry name" value="CN_hydrolase"/>
    <property type="match status" value="1"/>
</dbReference>
<gene>
    <name evidence="11" type="ORF">EYC80_001992</name>
</gene>
<dbReference type="AlphaFoldDB" id="A0A5N6K6V6"/>
<evidence type="ECO:0000256" key="5">
    <source>
        <dbReference type="ARBA" id="ARBA00023239"/>
    </source>
</evidence>
<dbReference type="EC" id="4.2.1.66" evidence="2 7"/>
<dbReference type="Proteomes" id="UP000326757">
    <property type="component" value="Unassembled WGS sequence"/>
</dbReference>
<dbReference type="InterPro" id="IPR037544">
    <property type="entry name" value="CN_hydrolase"/>
</dbReference>
<dbReference type="InterPro" id="IPR036526">
    <property type="entry name" value="C-N_Hydrolase_sf"/>
</dbReference>
<comment type="function">
    <text evidence="7">Catalyzes the hydration of cyanide to formamide. Degradation of cyanide may be important for plant pathogenic fungi in infection of cyanogenic plants.</text>
</comment>
<dbReference type="EMBL" id="VIGI01000007">
    <property type="protein sequence ID" value="KAB8298259.1"/>
    <property type="molecule type" value="Genomic_DNA"/>
</dbReference>
<dbReference type="PROSITE" id="PS00920">
    <property type="entry name" value="NITRIL_CHT_1"/>
    <property type="match status" value="1"/>
</dbReference>
<dbReference type="Gene3D" id="3.60.110.10">
    <property type="entry name" value="Carbon-nitrogen hydrolase"/>
    <property type="match status" value="1"/>
</dbReference>
<dbReference type="HAMAP" id="MF_03224">
    <property type="entry name" value="CN_hydrolase"/>
    <property type="match status" value="1"/>
</dbReference>
<evidence type="ECO:0000256" key="2">
    <source>
        <dbReference type="ARBA" id="ARBA00013135"/>
    </source>
</evidence>
<feature type="active site" description="Proton acceptor" evidence="8">
    <location>
        <position position="112"/>
    </location>
</feature>
<organism evidence="11 12">
    <name type="scientific">Monilinia laxa</name>
    <name type="common">Brown rot fungus</name>
    <name type="synonym">Sclerotinia laxa</name>
    <dbReference type="NCBI Taxonomy" id="61186"/>
    <lineage>
        <taxon>Eukaryota</taxon>
        <taxon>Fungi</taxon>
        <taxon>Dikarya</taxon>
        <taxon>Ascomycota</taxon>
        <taxon>Pezizomycotina</taxon>
        <taxon>Leotiomycetes</taxon>
        <taxon>Helotiales</taxon>
        <taxon>Sclerotiniaceae</taxon>
        <taxon>Monilinia</taxon>
    </lineage>
</organism>
<dbReference type="InterPro" id="IPR000132">
    <property type="entry name" value="Nitrilase/CN_hydratase_CS"/>
</dbReference>
<dbReference type="SUPFAM" id="SSF56317">
    <property type="entry name" value="Carbon-nitrogen hydrolase"/>
    <property type="match status" value="1"/>
</dbReference>
<comment type="caution">
    <text evidence="11">The sequence shown here is derived from an EMBL/GenBank/DDBJ whole genome shotgun (WGS) entry which is preliminary data.</text>
</comment>
<dbReference type="FunFam" id="3.60.110.10:FF:000011">
    <property type="entry name" value="Cyanide hydratase"/>
    <property type="match status" value="1"/>
</dbReference>
<feature type="region of interest" description="Disordered" evidence="9">
    <location>
        <begin position="38"/>
        <end position="64"/>
    </location>
</feature>
<accession>A0A5N6K6V6</accession>
<dbReference type="CDD" id="cd07564">
    <property type="entry name" value="nitrilases_CHs"/>
    <property type="match status" value="1"/>
</dbReference>